<dbReference type="InterPro" id="IPR003615">
    <property type="entry name" value="HNH_nuc"/>
</dbReference>
<evidence type="ECO:0000313" key="2">
    <source>
        <dbReference type="EMBL" id="QDO86670.1"/>
    </source>
</evidence>
<keyword evidence="2" id="KW-0255">Endonuclease</keyword>
<feature type="domain" description="HNH nuclease" evidence="1">
    <location>
        <begin position="227"/>
        <end position="279"/>
    </location>
</feature>
<proteinExistence type="predicted"/>
<dbReference type="Pfam" id="PF01844">
    <property type="entry name" value="HNH"/>
    <property type="match status" value="1"/>
</dbReference>
<sequence length="351" mass="40158">MKEVDATKQVEFIAYLQRLLVEGDFVATYKFALLHALADICIEKTHYTRPNAGSNISHETDGVITIDEIVEKFIELYWQHSLPFSATDAEPFLLLQNSGKQSALINNLSAFRSQGIRNLSQLKAHSGWSKLCSETRKTLKEGPLWRLQLLAGNAECFYYPHDKSKKYIQLNPSIAFCFRRFHDLVVSLARSHWTLKVCDFASNQNVIGGQGNLSDFLFGCDRKAITKARPLLLQIQHGNCFYCQQPLKEQGEVDHFIPWARYPSDLGHNFVLAHSKCNNAKRDHLAAEKHKERWFEQNIIKHEKIITSELNNYFVCESPRSEAIATWAYQLAAQNSSPLWLKGKVFKALLV</sequence>
<evidence type="ECO:0000313" key="3">
    <source>
        <dbReference type="Proteomes" id="UP000315947"/>
    </source>
</evidence>
<dbReference type="Gene3D" id="1.10.30.50">
    <property type="match status" value="1"/>
</dbReference>
<dbReference type="SMART" id="SM00507">
    <property type="entry name" value="HNHc"/>
    <property type="match status" value="1"/>
</dbReference>
<dbReference type="GO" id="GO:0004519">
    <property type="term" value="F:endonuclease activity"/>
    <property type="evidence" value="ECO:0007669"/>
    <property type="project" value="UniProtKB-KW"/>
</dbReference>
<dbReference type="InterPro" id="IPR002711">
    <property type="entry name" value="HNH"/>
</dbReference>
<accession>A0ABX5X5N4</accession>
<dbReference type="CDD" id="cd00085">
    <property type="entry name" value="HNHc"/>
    <property type="match status" value="1"/>
</dbReference>
<keyword evidence="2" id="KW-0540">Nuclease</keyword>
<name>A0ABX5X5N4_9GAMM</name>
<reference evidence="2 3" key="1">
    <citation type="submission" date="2019-07" db="EMBL/GenBank/DDBJ databases">
        <title>Shewanella sp. YLB-06 whole genomic sequence.</title>
        <authorList>
            <person name="Yu L."/>
        </authorList>
    </citation>
    <scope>NUCLEOTIDE SEQUENCE [LARGE SCALE GENOMIC DNA]</scope>
    <source>
        <strain evidence="2 3">YLB-06</strain>
    </source>
</reference>
<keyword evidence="2" id="KW-0378">Hydrolase</keyword>
<dbReference type="Proteomes" id="UP000315947">
    <property type="component" value="Chromosome"/>
</dbReference>
<keyword evidence="3" id="KW-1185">Reference proteome</keyword>
<gene>
    <name evidence="2" type="ORF">FM037_13930</name>
</gene>
<evidence type="ECO:0000259" key="1">
    <source>
        <dbReference type="SMART" id="SM00507"/>
    </source>
</evidence>
<protein>
    <submittedName>
        <fullName evidence="2">HNH endonuclease</fullName>
    </submittedName>
</protein>
<organism evidence="2 3">
    <name type="scientific">Shewanella psychropiezotolerans</name>
    <dbReference type="NCBI Taxonomy" id="2593655"/>
    <lineage>
        <taxon>Bacteria</taxon>
        <taxon>Pseudomonadati</taxon>
        <taxon>Pseudomonadota</taxon>
        <taxon>Gammaproteobacteria</taxon>
        <taxon>Alteromonadales</taxon>
        <taxon>Shewanellaceae</taxon>
        <taxon>Shewanella</taxon>
    </lineage>
</organism>
<dbReference type="EMBL" id="CP041614">
    <property type="protein sequence ID" value="QDO86670.1"/>
    <property type="molecule type" value="Genomic_DNA"/>
</dbReference>